<evidence type="ECO:0000256" key="5">
    <source>
        <dbReference type="ARBA" id="ARBA00022679"/>
    </source>
</evidence>
<evidence type="ECO:0000256" key="6">
    <source>
        <dbReference type="ARBA" id="ARBA00022723"/>
    </source>
</evidence>
<dbReference type="SFLD" id="SFLDS00005">
    <property type="entry name" value="Isoprenoid_Synthase_Type_I"/>
    <property type="match status" value="1"/>
</dbReference>
<dbReference type="NCBIfam" id="NF045485">
    <property type="entry name" value="FPPsyn"/>
    <property type="match status" value="1"/>
</dbReference>
<organism evidence="13 14">
    <name type="scientific">Faecalibaculum rodentium</name>
    <dbReference type="NCBI Taxonomy" id="1702221"/>
    <lineage>
        <taxon>Bacteria</taxon>
        <taxon>Bacillati</taxon>
        <taxon>Bacillota</taxon>
        <taxon>Erysipelotrichia</taxon>
        <taxon>Erysipelotrichales</taxon>
        <taxon>Erysipelotrichaceae</taxon>
        <taxon>Faecalibaculum</taxon>
    </lineage>
</organism>
<accession>A0A140DUP5</accession>
<dbReference type="Gene3D" id="1.10.600.10">
    <property type="entry name" value="Farnesyl Diphosphate Synthase"/>
    <property type="match status" value="1"/>
</dbReference>
<name>A0A140DUP5_9FIRM</name>
<dbReference type="PROSITE" id="PS00723">
    <property type="entry name" value="POLYPRENYL_SYNTHASE_1"/>
    <property type="match status" value="1"/>
</dbReference>
<keyword evidence="8" id="KW-0414">Isoprene biosynthesis</keyword>
<dbReference type="GO" id="GO:0016114">
    <property type="term" value="P:terpenoid biosynthetic process"/>
    <property type="evidence" value="ECO:0007669"/>
    <property type="project" value="UniProtKB-ARBA"/>
</dbReference>
<dbReference type="EMBL" id="CP011391">
    <property type="protein sequence ID" value="AMK54372.1"/>
    <property type="molecule type" value="Genomic_DNA"/>
</dbReference>
<dbReference type="PATRIC" id="fig|1702221.3.peg.1192"/>
<dbReference type="PANTHER" id="PTHR43281:SF1">
    <property type="entry name" value="FARNESYL DIPHOSPHATE SYNTHASE"/>
    <property type="match status" value="1"/>
</dbReference>
<dbReference type="EC" id="2.5.1.10" evidence="3"/>
<dbReference type="GeneID" id="78477969"/>
<dbReference type="PANTHER" id="PTHR43281">
    <property type="entry name" value="FARNESYL DIPHOSPHATE SYNTHASE"/>
    <property type="match status" value="1"/>
</dbReference>
<evidence type="ECO:0000256" key="4">
    <source>
        <dbReference type="ARBA" id="ARBA00015100"/>
    </source>
</evidence>
<evidence type="ECO:0000256" key="3">
    <source>
        <dbReference type="ARBA" id="ARBA00012439"/>
    </source>
</evidence>
<comment type="similarity">
    <text evidence="2 12">Belongs to the FPP/GGPP synthase family.</text>
</comment>
<dbReference type="SUPFAM" id="SSF48576">
    <property type="entry name" value="Terpenoid synthases"/>
    <property type="match status" value="1"/>
</dbReference>
<evidence type="ECO:0000313" key="14">
    <source>
        <dbReference type="Proteomes" id="UP000069771"/>
    </source>
</evidence>
<dbReference type="CDD" id="cd00685">
    <property type="entry name" value="Trans_IPPS_HT"/>
    <property type="match status" value="1"/>
</dbReference>
<dbReference type="RefSeq" id="WP_067556629.1">
    <property type="nucleotide sequence ID" value="NZ_CAMTBT010000001.1"/>
</dbReference>
<dbReference type="Proteomes" id="UP000069771">
    <property type="component" value="Chromosome"/>
</dbReference>
<dbReference type="GO" id="GO:0005737">
    <property type="term" value="C:cytoplasm"/>
    <property type="evidence" value="ECO:0007669"/>
    <property type="project" value="UniProtKB-ARBA"/>
</dbReference>
<keyword evidence="5 12" id="KW-0808">Transferase</keyword>
<dbReference type="InterPro" id="IPR000092">
    <property type="entry name" value="Polyprenyl_synt"/>
</dbReference>
<evidence type="ECO:0000256" key="12">
    <source>
        <dbReference type="RuleBase" id="RU004466"/>
    </source>
</evidence>
<sequence length="276" mass="30281">MRDFETWLTASMDKPDSRTRQAMSYALLAPGKRIRPALLLAALEDYGCDRSLGYPAAAALEMIHTYSLIHDDLPAMDDDDLRRGRPSTHKAFSEATAILAGDALLTQAFETIADSDPAVVPDLVKVLARNAGPEGMILGQTLDLDAEGSQDITFAQLEDIDRYKTGCLIAAALEMAAVLAGHPEDRETMQEIGMKLGIEFQIQDDILDLTSTEEAMGKSLSDQERGKATFVSTLGLGSARDMVKDLDRRIRLLTGSLHMDPDRLVKVFDQLLNRSR</sequence>
<dbReference type="STRING" id="1702221.AALO17_12380"/>
<dbReference type="InterPro" id="IPR008949">
    <property type="entry name" value="Isoprenoid_synthase_dom_sf"/>
</dbReference>
<dbReference type="PROSITE" id="PS00444">
    <property type="entry name" value="POLYPRENYL_SYNTHASE_2"/>
    <property type="match status" value="1"/>
</dbReference>
<dbReference type="FunFam" id="1.10.600.10:FF:000001">
    <property type="entry name" value="Geranylgeranyl diphosphate synthase"/>
    <property type="match status" value="1"/>
</dbReference>
<comment type="catalytic activity">
    <reaction evidence="11">
        <text>isopentenyl diphosphate + (2E)-geranyl diphosphate = (2E,6E)-farnesyl diphosphate + diphosphate</text>
        <dbReference type="Rhea" id="RHEA:19361"/>
        <dbReference type="ChEBI" id="CHEBI:33019"/>
        <dbReference type="ChEBI" id="CHEBI:58057"/>
        <dbReference type="ChEBI" id="CHEBI:128769"/>
        <dbReference type="ChEBI" id="CHEBI:175763"/>
        <dbReference type="EC" id="2.5.1.10"/>
    </reaction>
</comment>
<evidence type="ECO:0000256" key="7">
    <source>
        <dbReference type="ARBA" id="ARBA00022842"/>
    </source>
</evidence>
<dbReference type="GO" id="GO:0004337">
    <property type="term" value="F:(2E,6E)-farnesyl diphosphate synthase activity"/>
    <property type="evidence" value="ECO:0007669"/>
    <property type="project" value="UniProtKB-EC"/>
</dbReference>
<dbReference type="OrthoDB" id="9805316at2"/>
<keyword evidence="14" id="KW-1185">Reference proteome</keyword>
<reference evidence="13 14" key="1">
    <citation type="journal article" date="2016" name="Gut Pathog.">
        <title>Whole genome sequencing of "Faecalibaculum rodentium" ALO17, isolated from C57BL/6J laboratory mouse feces.</title>
        <authorList>
            <person name="Lim S."/>
            <person name="Chang D.H."/>
            <person name="Ahn S."/>
            <person name="Kim B.C."/>
        </authorList>
    </citation>
    <scope>NUCLEOTIDE SEQUENCE [LARGE SCALE GENOMIC DNA]</scope>
    <source>
        <strain evidence="13 14">Alo17</strain>
    </source>
</reference>
<evidence type="ECO:0000256" key="10">
    <source>
        <dbReference type="ARBA" id="ARBA00032873"/>
    </source>
</evidence>
<dbReference type="GO" id="GO:0046872">
    <property type="term" value="F:metal ion binding"/>
    <property type="evidence" value="ECO:0007669"/>
    <property type="project" value="UniProtKB-KW"/>
</dbReference>
<evidence type="ECO:0000256" key="2">
    <source>
        <dbReference type="ARBA" id="ARBA00006706"/>
    </source>
</evidence>
<keyword evidence="6" id="KW-0479">Metal-binding</keyword>
<gene>
    <name evidence="13" type="ORF">AALO17_12380</name>
</gene>
<evidence type="ECO:0000256" key="1">
    <source>
        <dbReference type="ARBA" id="ARBA00001946"/>
    </source>
</evidence>
<evidence type="ECO:0000256" key="9">
    <source>
        <dbReference type="ARBA" id="ARBA00032380"/>
    </source>
</evidence>
<dbReference type="Pfam" id="PF00348">
    <property type="entry name" value="polyprenyl_synt"/>
    <property type="match status" value="1"/>
</dbReference>
<keyword evidence="7" id="KW-0460">Magnesium</keyword>
<dbReference type="InterPro" id="IPR053378">
    <property type="entry name" value="Prenyl_diphosphate_synthase"/>
</dbReference>
<dbReference type="AlphaFoldDB" id="A0A140DUP5"/>
<dbReference type="InterPro" id="IPR033749">
    <property type="entry name" value="Polyprenyl_synt_CS"/>
</dbReference>
<evidence type="ECO:0000256" key="11">
    <source>
        <dbReference type="ARBA" id="ARBA00049399"/>
    </source>
</evidence>
<dbReference type="SFLD" id="SFLDG01017">
    <property type="entry name" value="Polyprenyl_Transferase_Like"/>
    <property type="match status" value="1"/>
</dbReference>
<comment type="cofactor">
    <cofactor evidence="1">
        <name>Mg(2+)</name>
        <dbReference type="ChEBI" id="CHEBI:18420"/>
    </cofactor>
</comment>
<proteinExistence type="inferred from homology"/>
<dbReference type="KEGG" id="fro:AALO17_12380"/>
<protein>
    <recommendedName>
        <fullName evidence="4">Farnesyl diphosphate synthase</fullName>
        <ecNumber evidence="3">2.5.1.10</ecNumber>
    </recommendedName>
    <alternativeName>
        <fullName evidence="10">(2E,6E)-farnesyl diphosphate synthase</fullName>
    </alternativeName>
    <alternativeName>
        <fullName evidence="9">Geranyltranstransferase</fullName>
    </alternativeName>
</protein>
<evidence type="ECO:0000313" key="13">
    <source>
        <dbReference type="EMBL" id="AMK54372.1"/>
    </source>
</evidence>
<evidence type="ECO:0000256" key="8">
    <source>
        <dbReference type="ARBA" id="ARBA00023229"/>
    </source>
</evidence>